<comment type="caution">
    <text evidence="6">The sequence shown here is derived from an EMBL/GenBank/DDBJ whole genome shotgun (WGS) entry which is preliminary data.</text>
</comment>
<sequence length="562" mass="62806">MSTILLHINNLSISFKNDGIDQSIIKNISYSVFENEIVGIVGESGSGKSVSSLAILGLLPKRVSNITSGTITFNDLDLTTISNKQFQAIRGQKIAMIFQEPMSSLNPSMTCGKQVEEILFQHTNLTKNQIKGETLLLFNKVKLPHPERVYKSYPHEISGGQKQRVMIAMAIACKPQLLIADEPTTALDVTVQKDIISLLKELQEETKMSIIFITHDLSLISEIANRVVVMYQGEIVEQNTVENIFKQPKHPYTKALIQSRPSLEVRLKTLPTIKDVLNDTVSDAIITSDMRQIQHKKIYSKAPLLEVVNLEKEYISKSGFFAKTETFKAVNKVSFKLYEGETLGLVGESGCGKSTLGNAILLLDKATKGHILYKGKDITNLTKAETKAIRKDIQIIFQDPYASLNPRLTIGNAIMEPMKVHNLFTSDKERKEQTMDVLKRVGLEESAFNKYPHQFSGGQRQRVGIARTIALQPKLIVCDESVSALDISVQAQVLNLLNELKENFGFTYIFISHDLAVVKYMSDQLLVMNQGKIEELDDADVIYNSPKKDYTKKLISAIPKGL</sequence>
<comment type="similarity">
    <text evidence="1">Belongs to the ABC transporter superfamily.</text>
</comment>
<evidence type="ECO:0000256" key="2">
    <source>
        <dbReference type="ARBA" id="ARBA00022448"/>
    </source>
</evidence>
<accession>A0A327RLQ5</accession>
<feature type="domain" description="ABC transporter" evidence="5">
    <location>
        <begin position="6"/>
        <end position="257"/>
    </location>
</feature>
<dbReference type="FunFam" id="3.40.50.300:FF:000016">
    <property type="entry name" value="Oligopeptide ABC transporter ATP-binding component"/>
    <property type="match status" value="2"/>
</dbReference>
<keyword evidence="3" id="KW-0547">Nucleotide-binding</keyword>
<dbReference type="InterPro" id="IPR003593">
    <property type="entry name" value="AAA+_ATPase"/>
</dbReference>
<dbReference type="InterPro" id="IPR017871">
    <property type="entry name" value="ABC_transporter-like_CS"/>
</dbReference>
<dbReference type="NCBIfam" id="NF008453">
    <property type="entry name" value="PRK11308.1"/>
    <property type="match status" value="2"/>
</dbReference>
<feature type="domain" description="ABC transporter" evidence="5">
    <location>
        <begin position="310"/>
        <end position="555"/>
    </location>
</feature>
<dbReference type="PROSITE" id="PS50893">
    <property type="entry name" value="ABC_TRANSPORTER_2"/>
    <property type="match status" value="2"/>
</dbReference>
<evidence type="ECO:0000256" key="3">
    <source>
        <dbReference type="ARBA" id="ARBA00022741"/>
    </source>
</evidence>
<dbReference type="Pfam" id="PF00005">
    <property type="entry name" value="ABC_tran"/>
    <property type="match status" value="2"/>
</dbReference>
<dbReference type="PANTHER" id="PTHR43776:SF7">
    <property type="entry name" value="D,D-DIPEPTIDE TRANSPORT ATP-BINDING PROTEIN DDPF-RELATED"/>
    <property type="match status" value="1"/>
</dbReference>
<dbReference type="OrthoDB" id="1115710at2"/>
<dbReference type="NCBIfam" id="NF007739">
    <property type="entry name" value="PRK10419.1"/>
    <property type="match status" value="2"/>
</dbReference>
<dbReference type="SMART" id="SM00382">
    <property type="entry name" value="AAA"/>
    <property type="match status" value="2"/>
</dbReference>
<dbReference type="GO" id="GO:0016887">
    <property type="term" value="F:ATP hydrolysis activity"/>
    <property type="evidence" value="ECO:0007669"/>
    <property type="project" value="InterPro"/>
</dbReference>
<reference evidence="6 7" key="1">
    <citation type="submission" date="2018-06" db="EMBL/GenBank/DDBJ databases">
        <title>Genomic Encyclopedia of Archaeal and Bacterial Type Strains, Phase II (KMG-II): from individual species to whole genera.</title>
        <authorList>
            <person name="Goeker M."/>
        </authorList>
    </citation>
    <scope>NUCLEOTIDE SEQUENCE [LARGE SCALE GENOMIC DNA]</scope>
    <source>
        <strain evidence="6 7">DSM 24464</strain>
    </source>
</reference>
<dbReference type="InterPro" id="IPR050319">
    <property type="entry name" value="ABC_transp_ATP-bind"/>
</dbReference>
<dbReference type="PANTHER" id="PTHR43776">
    <property type="entry name" value="TRANSPORT ATP-BINDING PROTEIN"/>
    <property type="match status" value="1"/>
</dbReference>
<dbReference type="Pfam" id="PF08352">
    <property type="entry name" value="oligo_HPY"/>
    <property type="match status" value="1"/>
</dbReference>
<dbReference type="Proteomes" id="UP000248703">
    <property type="component" value="Unassembled WGS sequence"/>
</dbReference>
<evidence type="ECO:0000313" key="7">
    <source>
        <dbReference type="Proteomes" id="UP000248703"/>
    </source>
</evidence>
<gene>
    <name evidence="6" type="ORF">LY08_00230</name>
</gene>
<evidence type="ECO:0000256" key="4">
    <source>
        <dbReference type="ARBA" id="ARBA00022840"/>
    </source>
</evidence>
<evidence type="ECO:0000259" key="5">
    <source>
        <dbReference type="PROSITE" id="PS50893"/>
    </source>
</evidence>
<dbReference type="EMBL" id="QLLO01000001">
    <property type="protein sequence ID" value="RAJ17960.1"/>
    <property type="molecule type" value="Genomic_DNA"/>
</dbReference>
<keyword evidence="7" id="KW-1185">Reference proteome</keyword>
<dbReference type="GO" id="GO:0015833">
    <property type="term" value="P:peptide transport"/>
    <property type="evidence" value="ECO:0007669"/>
    <property type="project" value="InterPro"/>
</dbReference>
<organism evidence="6 7">
    <name type="scientific">Olleya aquimaris</name>
    <dbReference type="NCBI Taxonomy" id="639310"/>
    <lineage>
        <taxon>Bacteria</taxon>
        <taxon>Pseudomonadati</taxon>
        <taxon>Bacteroidota</taxon>
        <taxon>Flavobacteriia</taxon>
        <taxon>Flavobacteriales</taxon>
        <taxon>Flavobacteriaceae</taxon>
    </lineage>
</organism>
<proteinExistence type="inferred from homology"/>
<keyword evidence="2" id="KW-0813">Transport</keyword>
<dbReference type="InterPro" id="IPR027417">
    <property type="entry name" value="P-loop_NTPase"/>
</dbReference>
<dbReference type="InterPro" id="IPR003439">
    <property type="entry name" value="ABC_transporter-like_ATP-bd"/>
</dbReference>
<protein>
    <submittedName>
        <fullName evidence="6">Peptide/nickel transport system ATP-binding protein</fullName>
    </submittedName>
</protein>
<evidence type="ECO:0000256" key="1">
    <source>
        <dbReference type="ARBA" id="ARBA00005417"/>
    </source>
</evidence>
<dbReference type="RefSeq" id="WP_111658596.1">
    <property type="nucleotide sequence ID" value="NZ_QLLO01000001.1"/>
</dbReference>
<dbReference type="CDD" id="cd03257">
    <property type="entry name" value="ABC_NikE_OppD_transporters"/>
    <property type="match status" value="2"/>
</dbReference>
<dbReference type="GO" id="GO:0055085">
    <property type="term" value="P:transmembrane transport"/>
    <property type="evidence" value="ECO:0007669"/>
    <property type="project" value="UniProtKB-ARBA"/>
</dbReference>
<keyword evidence="4 6" id="KW-0067">ATP-binding</keyword>
<evidence type="ECO:0000313" key="6">
    <source>
        <dbReference type="EMBL" id="RAJ17960.1"/>
    </source>
</evidence>
<dbReference type="GO" id="GO:0005524">
    <property type="term" value="F:ATP binding"/>
    <property type="evidence" value="ECO:0007669"/>
    <property type="project" value="UniProtKB-KW"/>
</dbReference>
<dbReference type="InterPro" id="IPR013563">
    <property type="entry name" value="Oligopep_ABC_C"/>
</dbReference>
<dbReference type="PROSITE" id="PS00211">
    <property type="entry name" value="ABC_TRANSPORTER_1"/>
    <property type="match status" value="2"/>
</dbReference>
<dbReference type="Gene3D" id="3.40.50.300">
    <property type="entry name" value="P-loop containing nucleotide triphosphate hydrolases"/>
    <property type="match status" value="2"/>
</dbReference>
<name>A0A327RLQ5_9FLAO</name>
<dbReference type="AlphaFoldDB" id="A0A327RLQ5"/>
<dbReference type="SUPFAM" id="SSF52540">
    <property type="entry name" value="P-loop containing nucleoside triphosphate hydrolases"/>
    <property type="match status" value="2"/>
</dbReference>